<protein>
    <submittedName>
        <fullName evidence="2">Uncharacterized protein</fullName>
    </submittedName>
</protein>
<dbReference type="AlphaFoldDB" id="A0A914ZAC5"/>
<accession>A0A914ZAC5</accession>
<organism evidence="1 2">
    <name type="scientific">Panagrolaimus superbus</name>
    <dbReference type="NCBI Taxonomy" id="310955"/>
    <lineage>
        <taxon>Eukaryota</taxon>
        <taxon>Metazoa</taxon>
        <taxon>Ecdysozoa</taxon>
        <taxon>Nematoda</taxon>
        <taxon>Chromadorea</taxon>
        <taxon>Rhabditida</taxon>
        <taxon>Tylenchina</taxon>
        <taxon>Panagrolaimomorpha</taxon>
        <taxon>Panagrolaimoidea</taxon>
        <taxon>Panagrolaimidae</taxon>
        <taxon>Panagrolaimus</taxon>
    </lineage>
</organism>
<proteinExistence type="predicted"/>
<evidence type="ECO:0000313" key="1">
    <source>
        <dbReference type="Proteomes" id="UP000887577"/>
    </source>
</evidence>
<name>A0A914ZAC5_9BILA</name>
<dbReference type="WBParaSite" id="PSU_v2.g720.t1">
    <property type="protein sequence ID" value="PSU_v2.g720.t1"/>
    <property type="gene ID" value="PSU_v2.g720"/>
</dbReference>
<dbReference type="Proteomes" id="UP000887577">
    <property type="component" value="Unplaced"/>
</dbReference>
<reference evidence="2" key="1">
    <citation type="submission" date="2022-11" db="UniProtKB">
        <authorList>
            <consortium name="WormBaseParasite"/>
        </authorList>
    </citation>
    <scope>IDENTIFICATION</scope>
</reference>
<keyword evidence="1" id="KW-1185">Reference proteome</keyword>
<sequence>MPNNITLNCNVTGLNSKNQQCLRNSIYKYAVDDVYIICSGHNLFDNIKVSYANYEKEIYEKLKKIFDDDSSALNVVVCILQKGKEQNTWIRFEKLINRIATNADDKHHTLRFAFDTVQTILKVKYAQELLEFFGYTKNNESLIFNPDETGNSVEKAKEFLKIKNQLGDAVCSWQYDPNFDLLENAYPLEECMLPSIFFTTVSEIRTPSIALPIKILKDRCRDYSFSKFSLVRVKFQGGCYCQRVFLKTSSLNSVKIALNSFIYEGELCEEIPPYKMFNDKGEEITDMSKTIAETFPFYSAVLITLN</sequence>
<evidence type="ECO:0000313" key="2">
    <source>
        <dbReference type="WBParaSite" id="PSU_v2.g720.t1"/>
    </source>
</evidence>